<organism evidence="1 2">
    <name type="scientific">Tigheibacillus halophilus</name>
    <dbReference type="NCBI Taxonomy" id="361280"/>
    <lineage>
        <taxon>Bacteria</taxon>
        <taxon>Bacillati</taxon>
        <taxon>Bacillota</taxon>
        <taxon>Bacilli</taxon>
        <taxon>Bacillales</taxon>
        <taxon>Bacillaceae</taxon>
        <taxon>Tigheibacillus</taxon>
    </lineage>
</organism>
<protein>
    <submittedName>
        <fullName evidence="1">Uncharacterized protein</fullName>
    </submittedName>
</protein>
<gene>
    <name evidence="1" type="ORF">RWE15_09705</name>
</gene>
<keyword evidence="2" id="KW-1185">Reference proteome</keyword>
<dbReference type="Proteomes" id="UP001281447">
    <property type="component" value="Unassembled WGS sequence"/>
</dbReference>
<dbReference type="EMBL" id="JAWDIP010000003">
    <property type="protein sequence ID" value="MDY0394673.1"/>
    <property type="molecule type" value="Genomic_DNA"/>
</dbReference>
<name>A0ABU5C5R9_9BACI</name>
<proteinExistence type="predicted"/>
<evidence type="ECO:0000313" key="2">
    <source>
        <dbReference type="Proteomes" id="UP001281447"/>
    </source>
</evidence>
<sequence>MLDIYQDSYDFIYLFANQTVLDFYPAFGFQRVQEYKYILDAASLPKPTSSLHPAYRKLDIHDRDDFSLLREFAVDGISYAKIIDVRDNTHLRMFYFLIALPDCIYYLEEYDAVILFQQSEDQLHLFDVLSRTRQPLEAMISNMISLGTKEIRCHFIPELENKQLRIEKITGEDMLFVRPTVDFHTAYPLIPLTSHA</sequence>
<reference evidence="1 2" key="1">
    <citation type="submission" date="2023-10" db="EMBL/GenBank/DDBJ databases">
        <title>Virgibacillus halophilus 5B73C genome.</title>
        <authorList>
            <person name="Miliotis G."/>
            <person name="Sengupta P."/>
            <person name="Hameed A."/>
            <person name="Chuvochina M."/>
            <person name="Mcdonagh F."/>
            <person name="Simpson A.C."/>
            <person name="Singh N.K."/>
            <person name="Rekha P.D."/>
            <person name="Raman K."/>
            <person name="Hugenholtz P."/>
            <person name="Venkateswaran K."/>
        </authorList>
    </citation>
    <scope>NUCLEOTIDE SEQUENCE [LARGE SCALE GENOMIC DNA]</scope>
    <source>
        <strain evidence="1 2">5B73C</strain>
    </source>
</reference>
<accession>A0ABU5C5R9</accession>
<dbReference type="InterPro" id="IPR016181">
    <property type="entry name" value="Acyl_CoA_acyltransferase"/>
</dbReference>
<evidence type="ECO:0000313" key="1">
    <source>
        <dbReference type="EMBL" id="MDY0394673.1"/>
    </source>
</evidence>
<comment type="caution">
    <text evidence="1">The sequence shown here is derived from an EMBL/GenBank/DDBJ whole genome shotgun (WGS) entry which is preliminary data.</text>
</comment>
<dbReference type="SUPFAM" id="SSF55729">
    <property type="entry name" value="Acyl-CoA N-acyltransferases (Nat)"/>
    <property type="match status" value="1"/>
</dbReference>